<dbReference type="InterPro" id="IPR036390">
    <property type="entry name" value="WH_DNA-bd_sf"/>
</dbReference>
<dbReference type="EMBL" id="BAAADD010000001">
    <property type="protein sequence ID" value="GAA0560612.1"/>
    <property type="molecule type" value="Genomic_DNA"/>
</dbReference>
<name>A0ABP3P7Z9_9PROT</name>
<dbReference type="InterPro" id="IPR012318">
    <property type="entry name" value="HTH_CRP"/>
</dbReference>
<evidence type="ECO:0000256" key="3">
    <source>
        <dbReference type="ARBA" id="ARBA00023163"/>
    </source>
</evidence>
<keyword evidence="1" id="KW-0805">Transcription regulation</keyword>
<keyword evidence="3" id="KW-0804">Transcription</keyword>
<dbReference type="InterPro" id="IPR018490">
    <property type="entry name" value="cNMP-bd_dom_sf"/>
</dbReference>
<accession>A0ABP3P7Z9</accession>
<evidence type="ECO:0000256" key="1">
    <source>
        <dbReference type="ARBA" id="ARBA00023015"/>
    </source>
</evidence>
<comment type="caution">
    <text evidence="5">The sequence shown here is derived from an EMBL/GenBank/DDBJ whole genome shotgun (WGS) entry which is preliminary data.</text>
</comment>
<protein>
    <submittedName>
        <fullName evidence="5">Crp/Fnr family transcriptional regulator</fullName>
    </submittedName>
</protein>
<dbReference type="Gene3D" id="2.60.120.10">
    <property type="entry name" value="Jelly Rolls"/>
    <property type="match status" value="1"/>
</dbReference>
<keyword evidence="6" id="KW-1185">Reference proteome</keyword>
<organism evidence="5 6">
    <name type="scientific">Rhizomicrobium electricum</name>
    <dbReference type="NCBI Taxonomy" id="480070"/>
    <lineage>
        <taxon>Bacteria</taxon>
        <taxon>Pseudomonadati</taxon>
        <taxon>Pseudomonadota</taxon>
        <taxon>Alphaproteobacteria</taxon>
        <taxon>Micropepsales</taxon>
        <taxon>Micropepsaceae</taxon>
        <taxon>Rhizomicrobium</taxon>
    </lineage>
</organism>
<reference evidence="6" key="1">
    <citation type="journal article" date="2019" name="Int. J. Syst. Evol. Microbiol.">
        <title>The Global Catalogue of Microorganisms (GCM) 10K type strain sequencing project: providing services to taxonomists for standard genome sequencing and annotation.</title>
        <authorList>
            <consortium name="The Broad Institute Genomics Platform"/>
            <consortium name="The Broad Institute Genome Sequencing Center for Infectious Disease"/>
            <person name="Wu L."/>
            <person name="Ma J."/>
        </authorList>
    </citation>
    <scope>NUCLEOTIDE SEQUENCE [LARGE SCALE GENOMIC DNA]</scope>
    <source>
        <strain evidence="6">JCM 15089</strain>
    </source>
</reference>
<proteinExistence type="predicted"/>
<dbReference type="Pfam" id="PF13545">
    <property type="entry name" value="HTH_Crp_2"/>
    <property type="match status" value="1"/>
</dbReference>
<evidence type="ECO:0000256" key="2">
    <source>
        <dbReference type="ARBA" id="ARBA00023125"/>
    </source>
</evidence>
<evidence type="ECO:0000313" key="5">
    <source>
        <dbReference type="EMBL" id="GAA0560612.1"/>
    </source>
</evidence>
<sequence length="254" mass="28521">MDRYAPAAFGGILTFGGINLSRAESALLARQLGAIQTHRPNVRLLSEGDMLDRPRLIRSGWACRVRFLSDGRRQILNYYLPGDILGLSLDPDPVALAGYASLTRLMTMEVGTLRTLALDRPDEYPELAAACRRMKVHEEFYLLAQITRIGRQKAYERVAHLLLEFYSRLSRTGLAEGASFQLPLTQEALADGLGLSAVHVNRTFKLLKRKNYVRVERGTVTLLEREALAEMCGFREPEDLFQVDTVPHKTAVSF</sequence>
<dbReference type="SUPFAM" id="SSF51206">
    <property type="entry name" value="cAMP-binding domain-like"/>
    <property type="match status" value="1"/>
</dbReference>
<feature type="domain" description="HTH crp-type" evidence="4">
    <location>
        <begin position="152"/>
        <end position="226"/>
    </location>
</feature>
<dbReference type="InterPro" id="IPR036388">
    <property type="entry name" value="WH-like_DNA-bd_sf"/>
</dbReference>
<evidence type="ECO:0000313" key="6">
    <source>
        <dbReference type="Proteomes" id="UP001499951"/>
    </source>
</evidence>
<dbReference type="PROSITE" id="PS51063">
    <property type="entry name" value="HTH_CRP_2"/>
    <property type="match status" value="1"/>
</dbReference>
<dbReference type="InterPro" id="IPR014710">
    <property type="entry name" value="RmlC-like_jellyroll"/>
</dbReference>
<dbReference type="Gene3D" id="1.10.10.10">
    <property type="entry name" value="Winged helix-like DNA-binding domain superfamily/Winged helix DNA-binding domain"/>
    <property type="match status" value="1"/>
</dbReference>
<dbReference type="Proteomes" id="UP001499951">
    <property type="component" value="Unassembled WGS sequence"/>
</dbReference>
<keyword evidence="2" id="KW-0238">DNA-binding</keyword>
<dbReference type="SUPFAM" id="SSF46785">
    <property type="entry name" value="Winged helix' DNA-binding domain"/>
    <property type="match status" value="1"/>
</dbReference>
<gene>
    <name evidence="5" type="ORF">GCM10008942_06370</name>
</gene>
<dbReference type="SMART" id="SM00419">
    <property type="entry name" value="HTH_CRP"/>
    <property type="match status" value="1"/>
</dbReference>
<evidence type="ECO:0000259" key="4">
    <source>
        <dbReference type="PROSITE" id="PS51063"/>
    </source>
</evidence>